<feature type="region of interest" description="Disordered" evidence="1">
    <location>
        <begin position="153"/>
        <end position="269"/>
    </location>
</feature>
<dbReference type="Pfam" id="PF25871">
    <property type="entry name" value="HTH_76"/>
    <property type="match status" value="1"/>
</dbReference>
<comment type="caution">
    <text evidence="4">The sequence shown here is derived from an EMBL/GenBank/DDBJ whole genome shotgun (WGS) entry which is preliminary data.</text>
</comment>
<reference evidence="4" key="1">
    <citation type="submission" date="2018-03" db="EMBL/GenBank/DDBJ databases">
        <authorList>
            <person name="Guldener U."/>
        </authorList>
    </citation>
    <scope>NUCLEOTIDE SEQUENCE</scope>
</reference>
<dbReference type="PANTHER" id="PTHR36855">
    <property type="entry name" value="CHROMOSOME 10, WHOLE GENOME SHOTGUN SEQUENCE"/>
    <property type="match status" value="1"/>
</dbReference>
<keyword evidence="5" id="KW-1185">Reference proteome</keyword>
<evidence type="ECO:0000313" key="4">
    <source>
        <dbReference type="EMBL" id="SPN98519.1"/>
    </source>
</evidence>
<dbReference type="Pfam" id="PF17733">
    <property type="entry name" value="KPWE_dom"/>
    <property type="match status" value="1"/>
</dbReference>
<evidence type="ECO:0000259" key="3">
    <source>
        <dbReference type="Pfam" id="PF25871"/>
    </source>
</evidence>
<feature type="region of interest" description="Disordered" evidence="1">
    <location>
        <begin position="1"/>
        <end position="21"/>
    </location>
</feature>
<dbReference type="AlphaFoldDB" id="A0AAE8MS23"/>
<dbReference type="PANTHER" id="PTHR36855:SF1">
    <property type="entry name" value="PEROXISOME MEMBRANE ANCHOR PROTEIN PEX14P N-TERMINAL DOMAIN-CONTAINING PROTEIN"/>
    <property type="match status" value="1"/>
</dbReference>
<gene>
    <name evidence="4" type="ORF">DNG_01564</name>
</gene>
<evidence type="ECO:0000259" key="2">
    <source>
        <dbReference type="Pfam" id="PF17733"/>
    </source>
</evidence>
<organism evidence="4 5">
    <name type="scientific">Cephalotrichum gorgonifer</name>
    <dbReference type="NCBI Taxonomy" id="2041049"/>
    <lineage>
        <taxon>Eukaryota</taxon>
        <taxon>Fungi</taxon>
        <taxon>Dikarya</taxon>
        <taxon>Ascomycota</taxon>
        <taxon>Pezizomycotina</taxon>
        <taxon>Sordariomycetes</taxon>
        <taxon>Hypocreomycetidae</taxon>
        <taxon>Microascales</taxon>
        <taxon>Microascaceae</taxon>
        <taxon>Cephalotrichum</taxon>
    </lineage>
</organism>
<dbReference type="InterPro" id="IPR058841">
    <property type="entry name" value="HTH_76"/>
</dbReference>
<protein>
    <submittedName>
        <fullName evidence="4">Uncharacterized protein</fullName>
    </submittedName>
</protein>
<proteinExistence type="predicted"/>
<feature type="compositionally biased region" description="Basic and acidic residues" evidence="1">
    <location>
        <begin position="159"/>
        <end position="169"/>
    </location>
</feature>
<evidence type="ECO:0000313" key="5">
    <source>
        <dbReference type="Proteomes" id="UP001187682"/>
    </source>
</evidence>
<feature type="domain" description="Peroxisomal membrane protein PEX14-like KPWE" evidence="2">
    <location>
        <begin position="137"/>
        <end position="185"/>
    </location>
</feature>
<accession>A0AAE8MS23</accession>
<feature type="domain" description="PEX14-like helix-turn-helix" evidence="3">
    <location>
        <begin position="24"/>
        <end position="89"/>
    </location>
</feature>
<sequence length="269" mass="28361">MESSPPSASAAAPPNDTGESVRQEDLFMAFDTYPWIKDPKFMTLIKTSLQRQTPTPEATIRHARTAYFTRVLGFPLSPPAYAAFLAAHPSHVAPDAALLASVVGGPSAPAWQSAAPKTELYIDRAAAGGGGGGGPAYPERFAELIRCIKEGKPVPGVREIPDTILRDPSAKPVGSRPAPRKPWERDDVKTETATGAGVTPPLDQDFPPLDTTDSSAQEHKTTAEGTEEQLTTSGGTEGESKLESEEGTTEPGAATDSQGEPSVETLRLS</sequence>
<feature type="compositionally biased region" description="Low complexity" evidence="1">
    <location>
        <begin position="1"/>
        <end position="14"/>
    </location>
</feature>
<dbReference type="Proteomes" id="UP001187682">
    <property type="component" value="Unassembled WGS sequence"/>
</dbReference>
<feature type="compositionally biased region" description="Basic and acidic residues" evidence="1">
    <location>
        <begin position="181"/>
        <end position="190"/>
    </location>
</feature>
<name>A0AAE8MS23_9PEZI</name>
<dbReference type="InterPro" id="IPR040554">
    <property type="entry name" value="KPWE_PEX14_dom"/>
</dbReference>
<dbReference type="EMBL" id="ONZQ02000002">
    <property type="protein sequence ID" value="SPN98519.1"/>
    <property type="molecule type" value="Genomic_DNA"/>
</dbReference>
<evidence type="ECO:0000256" key="1">
    <source>
        <dbReference type="SAM" id="MobiDB-lite"/>
    </source>
</evidence>